<dbReference type="Proteomes" id="UP001196097">
    <property type="component" value="Chromosome"/>
</dbReference>
<reference evidence="1 2" key="1">
    <citation type="journal article" date="2021" name="ISME J.">
        <title>Genomic evolution of the class Acidithiobacillia: deep-branching Proteobacteria living in extreme acidic conditions.</title>
        <authorList>
            <person name="Moya-Beltran A."/>
            <person name="Beard S."/>
            <person name="Rojas-Villalobos C."/>
            <person name="Issotta F."/>
            <person name="Gallardo Y."/>
            <person name="Ulloa R."/>
            <person name="Giaveno A."/>
            <person name="Degli Esposti M."/>
            <person name="Johnson D.B."/>
            <person name="Quatrini R."/>
        </authorList>
    </citation>
    <scope>NUCLEOTIDE SEQUENCE [LARGE SCALE GENOMIC DNA]</scope>
    <source>
        <strain evidence="1 2">CF3</strain>
    </source>
</reference>
<evidence type="ECO:0000313" key="2">
    <source>
        <dbReference type="Proteomes" id="UP001196097"/>
    </source>
</evidence>
<accession>A0ACD5IHP0</accession>
<keyword evidence="2" id="KW-1185">Reference proteome</keyword>
<sequence length="152" mass="16760">MLDHMDDIGDRVKEIRKRLGLTQAELGKHAGGLSKSAVHQWENGGTKPAWDALTALRKNLGINPDWVMQGEGAMLQELGTPNAATLIESGADGLPFDGRGLTPRQRAMLGIFDRLTSSQQDDVMRELEETKRKNEEIIEELTSRKTNHANGS</sequence>
<name>A0ACD5IHP0_9PROT</name>
<dbReference type="EMBL" id="CP130946">
    <property type="protein sequence ID" value="XRP73217.1"/>
    <property type="molecule type" value="Genomic_DNA"/>
</dbReference>
<proteinExistence type="predicted"/>
<evidence type="ECO:0000313" key="1">
    <source>
        <dbReference type="EMBL" id="XRP73217.1"/>
    </source>
</evidence>
<gene>
    <name evidence="1" type="ORF">HF292_000835</name>
</gene>
<organism evidence="1 2">
    <name type="scientific">Acidithiobacillus ferruginosus</name>
    <dbReference type="NCBI Taxonomy" id="3063951"/>
    <lineage>
        <taxon>Bacteria</taxon>
        <taxon>Pseudomonadati</taxon>
        <taxon>Pseudomonadota</taxon>
        <taxon>Acidithiobacillia</taxon>
        <taxon>Acidithiobacillales</taxon>
        <taxon>Acidithiobacillaceae</taxon>
        <taxon>Acidithiobacillus</taxon>
    </lineage>
</organism>
<protein>
    <submittedName>
        <fullName evidence="1">Helix-turn-helix domain-containing protein</fullName>
    </submittedName>
</protein>